<evidence type="ECO:0000259" key="9">
    <source>
        <dbReference type="PROSITE" id="PS01180"/>
    </source>
</evidence>
<evidence type="ECO:0000256" key="1">
    <source>
        <dbReference type="ARBA" id="ARBA00004613"/>
    </source>
</evidence>
<evidence type="ECO:0000313" key="12">
    <source>
        <dbReference type="RefSeq" id="XP_030745154.1"/>
    </source>
</evidence>
<keyword evidence="2" id="KW-0964">Secreted</keyword>
<dbReference type="InterPro" id="IPR009003">
    <property type="entry name" value="Peptidase_S1_PA"/>
</dbReference>
<feature type="domain" description="CUB" evidence="9">
    <location>
        <begin position="437"/>
        <end position="556"/>
    </location>
</feature>
<keyword evidence="3" id="KW-0645">Protease</keyword>
<dbReference type="InParanoid" id="A0A6J2X2K6"/>
<feature type="domain" description="CUB" evidence="9">
    <location>
        <begin position="22"/>
        <end position="136"/>
    </location>
</feature>
<evidence type="ECO:0000256" key="4">
    <source>
        <dbReference type="ARBA" id="ARBA00022801"/>
    </source>
</evidence>
<dbReference type="OrthoDB" id="6380398at2759"/>
<dbReference type="RefSeq" id="XP_030745154.1">
    <property type="nucleotide sequence ID" value="XM_030889294.1"/>
</dbReference>
<proteinExistence type="inferred from homology"/>
<evidence type="ECO:0000256" key="8">
    <source>
        <dbReference type="PROSITE-ProRule" id="PRU00059"/>
    </source>
</evidence>
<feature type="domain" description="Peptidase S1" evidence="10">
    <location>
        <begin position="166"/>
        <end position="400"/>
    </location>
</feature>
<dbReference type="FunFam" id="2.40.10.10:FF:000068">
    <property type="entry name" value="transmembrane protease serine 2"/>
    <property type="match status" value="1"/>
</dbReference>
<dbReference type="Gene3D" id="2.40.10.10">
    <property type="entry name" value="Trypsin-like serine proteases"/>
    <property type="match status" value="2"/>
</dbReference>
<dbReference type="InterPro" id="IPR035914">
    <property type="entry name" value="Sperma_CUB_dom_sf"/>
</dbReference>
<dbReference type="Pfam" id="PF00431">
    <property type="entry name" value="CUB"/>
    <property type="match status" value="2"/>
</dbReference>
<dbReference type="PROSITE" id="PS50240">
    <property type="entry name" value="TRYPSIN_DOM"/>
    <property type="match status" value="2"/>
</dbReference>
<dbReference type="SMART" id="SM00020">
    <property type="entry name" value="Tryp_SPc"/>
    <property type="match status" value="2"/>
</dbReference>
<keyword evidence="5" id="KW-0720">Serine protease</keyword>
<gene>
    <name evidence="12" type="primary">LOC115874198</name>
</gene>
<organism evidence="11 12">
    <name type="scientific">Sitophilus oryzae</name>
    <name type="common">Rice weevil</name>
    <name type="synonym">Curculio oryzae</name>
    <dbReference type="NCBI Taxonomy" id="7048"/>
    <lineage>
        <taxon>Eukaryota</taxon>
        <taxon>Metazoa</taxon>
        <taxon>Ecdysozoa</taxon>
        <taxon>Arthropoda</taxon>
        <taxon>Hexapoda</taxon>
        <taxon>Insecta</taxon>
        <taxon>Pterygota</taxon>
        <taxon>Neoptera</taxon>
        <taxon>Endopterygota</taxon>
        <taxon>Coleoptera</taxon>
        <taxon>Polyphaga</taxon>
        <taxon>Cucujiformia</taxon>
        <taxon>Curculionidae</taxon>
        <taxon>Dryophthorinae</taxon>
        <taxon>Sitophilus</taxon>
    </lineage>
</organism>
<dbReference type="GO" id="GO:0005576">
    <property type="term" value="C:extracellular region"/>
    <property type="evidence" value="ECO:0007669"/>
    <property type="project" value="UniProtKB-SubCell"/>
</dbReference>
<dbReference type="InterPro" id="IPR043504">
    <property type="entry name" value="Peptidase_S1_PA_chymotrypsin"/>
</dbReference>
<evidence type="ECO:0000256" key="5">
    <source>
        <dbReference type="ARBA" id="ARBA00022825"/>
    </source>
</evidence>
<dbReference type="SUPFAM" id="SSF49854">
    <property type="entry name" value="Spermadhesin, CUB domain"/>
    <property type="match status" value="2"/>
</dbReference>
<dbReference type="CDD" id="cd00190">
    <property type="entry name" value="Tryp_SPc"/>
    <property type="match status" value="2"/>
</dbReference>
<dbReference type="InterPro" id="IPR000859">
    <property type="entry name" value="CUB_dom"/>
</dbReference>
<dbReference type="Proteomes" id="UP000504635">
    <property type="component" value="Unplaced"/>
</dbReference>
<dbReference type="PROSITE" id="PS01180">
    <property type="entry name" value="CUB"/>
    <property type="match status" value="2"/>
</dbReference>
<dbReference type="PROSITE" id="PS00134">
    <property type="entry name" value="TRYPSIN_HIS"/>
    <property type="match status" value="2"/>
</dbReference>
<comment type="caution">
    <text evidence="8">Lacks conserved residue(s) required for the propagation of feature annotation.</text>
</comment>
<keyword evidence="11" id="KW-1185">Reference proteome</keyword>
<evidence type="ECO:0000256" key="7">
    <source>
        <dbReference type="ARBA" id="ARBA00024195"/>
    </source>
</evidence>
<dbReference type="GeneID" id="115874198"/>
<dbReference type="CDD" id="cd00041">
    <property type="entry name" value="CUB"/>
    <property type="match status" value="1"/>
</dbReference>
<dbReference type="AlphaFoldDB" id="A0A6J2X2K6"/>
<evidence type="ECO:0000313" key="11">
    <source>
        <dbReference type="Proteomes" id="UP000504635"/>
    </source>
</evidence>
<feature type="domain" description="Peptidase S1" evidence="10">
    <location>
        <begin position="580"/>
        <end position="812"/>
    </location>
</feature>
<dbReference type="PANTHER" id="PTHR24256">
    <property type="entry name" value="TRYPTASE-RELATED"/>
    <property type="match status" value="1"/>
</dbReference>
<dbReference type="Pfam" id="PF00089">
    <property type="entry name" value="Trypsin"/>
    <property type="match status" value="2"/>
</dbReference>
<comment type="similarity">
    <text evidence="7">Belongs to the peptidase S1 family. CLIP subfamily.</text>
</comment>
<dbReference type="SMART" id="SM00042">
    <property type="entry name" value="CUB"/>
    <property type="match status" value="1"/>
</dbReference>
<evidence type="ECO:0000256" key="6">
    <source>
        <dbReference type="ARBA" id="ARBA00023157"/>
    </source>
</evidence>
<dbReference type="InterPro" id="IPR001314">
    <property type="entry name" value="Peptidase_S1A"/>
</dbReference>
<dbReference type="InterPro" id="IPR001254">
    <property type="entry name" value="Trypsin_dom"/>
</dbReference>
<dbReference type="InterPro" id="IPR051487">
    <property type="entry name" value="Ser/Thr_Proteases_Immune/Dev"/>
</dbReference>
<protein>
    <submittedName>
        <fullName evidence="12">Uncharacterized protein LOC115874198</fullName>
    </submittedName>
</protein>
<keyword evidence="6" id="KW-1015">Disulfide bond</keyword>
<evidence type="ECO:0000259" key="10">
    <source>
        <dbReference type="PROSITE" id="PS50240"/>
    </source>
</evidence>
<name>A0A6J2X2K6_SITOR</name>
<reference evidence="12" key="1">
    <citation type="submission" date="2025-08" db="UniProtKB">
        <authorList>
            <consortium name="RefSeq"/>
        </authorList>
    </citation>
    <scope>IDENTIFICATION</scope>
    <source>
        <tissue evidence="12">Gonads</tissue>
    </source>
</reference>
<dbReference type="InterPro" id="IPR018114">
    <property type="entry name" value="TRYPSIN_HIS"/>
</dbReference>
<dbReference type="Gene3D" id="2.60.120.290">
    <property type="entry name" value="Spermadhesin, CUB domain"/>
    <property type="match status" value="2"/>
</dbReference>
<evidence type="ECO:0000256" key="2">
    <source>
        <dbReference type="ARBA" id="ARBA00022525"/>
    </source>
</evidence>
<dbReference type="PRINTS" id="PR00722">
    <property type="entry name" value="CHYMOTRYPSIN"/>
</dbReference>
<keyword evidence="4" id="KW-0378">Hydrolase</keyword>
<dbReference type="KEGG" id="soy:115874198"/>
<comment type="subcellular location">
    <subcellularLocation>
        <location evidence="1">Secreted</location>
    </subcellularLocation>
</comment>
<evidence type="ECO:0000256" key="3">
    <source>
        <dbReference type="ARBA" id="ARBA00022670"/>
    </source>
</evidence>
<dbReference type="GO" id="GO:0006508">
    <property type="term" value="P:proteolysis"/>
    <property type="evidence" value="ECO:0007669"/>
    <property type="project" value="UniProtKB-KW"/>
</dbReference>
<dbReference type="FunFam" id="2.40.10.10:FF:000015">
    <property type="entry name" value="Atrial natriuretic peptide-converting enzyme"/>
    <property type="match status" value="1"/>
</dbReference>
<sequence>MWDLFNFLMPVSMVVNVVDPNCTYFQDMLMGEQYYIYNKVYPQNYTAGTSCKWVANSPPNSKIFLSCSDVIMPKSENCKEDHLIITSSGGNNLTETHRYCGEGSFSLITKGNSFTMNLFTSRGSVGGRFLCSITSIKDNIMQSDSDFQNPPVHVGCQCGWKNERRIVGGQETQVNEYPLMAGLVDRTEEVHVYCGATIISNKFVVTAAHCVQSRDPSNLLLLVGDHDYDTGSETDYAAIYSIVAYEMHPRYMPSTFMNDIALVKTDKINFNDNVGPACLPFRYTFDSFEHETVTLLGWGQTAFSGPLSHALQEVNVDVISNVECSMREDIDIVSNEICTYAEGKDSCQSDSGGPLLWQNQANKRVFLVGIISHGRGCATKYPAVNVRVTSFLEWIQERTGEYFCSSGRIFRYCDDISTLMTSKQNIKPWAIFVFWLCTGRVFCDTLCNYEQDVVPGVVLVLYPRNYSAGADCFWRFRSAIGTHVYLSCNINIPLTTNCSQDILTVWKSGLEYSSLGDGYCGKQYFSIFSENEILAIGLVSSWNSPGGELNCEITSIRNETEPVPDWNTGCDCGMEGMTRITGGQETGINQFPFMAGVIYKDDFFCGCTIIANRYLLTAGHCIYQTNPDDLLILVGDHDLSTGRDTNASKLYHVSAYEIHPSFNMTSWRNDIGIIQTSTVIKFGPAIGPVCLPFKHTYYDFAGQTGTILGWGLLKFSGVPSNTLQRADLTILSTRQCNFFDQPPTSYNELCTYEKEKDSCQHDSGGPVIWYDTSTERYVLVGIISHGKPCPSNTPGLNTRVTEYLQWIIDRTGRDTGYCVK</sequence>
<dbReference type="GO" id="GO:0004252">
    <property type="term" value="F:serine-type endopeptidase activity"/>
    <property type="evidence" value="ECO:0007669"/>
    <property type="project" value="InterPro"/>
</dbReference>
<accession>A0A6J2X2K6</accession>
<dbReference type="SUPFAM" id="SSF50494">
    <property type="entry name" value="Trypsin-like serine proteases"/>
    <property type="match status" value="2"/>
</dbReference>